<sequence>MAQNIVDQALSVLKEGNYTVRAATKLIFFYYIYDSVFENFYNIKLCDGCDKNNLLHDSLNKTIELIIADWESLLDIFKSAGTDDKNTCCLNFIYWVYGKMEDSNLNVNNIREIYNNLDDFVKRNCFGYDAKNPVEFYKKYVKSYNKKVLKRKKELYDFVQFYERVKSKLKDKGSKRDVMCKYIRYIFKMYEEMRRDCSSIKSGWYDDEIKKFIEILKRNNELSSLKSECVDIPKVFILDDNIEALCPSNNESTASKKEKLPKSSQEEEKFSLSAVPKIDIQSYVSNQLPSKKICEEMNNNNNLDLKITDCEVFKEEKTKSLCAQIIKNFKKINKIENREQHNDYCLHFMYWLYDQIGEKYINKSSNILEDPEISKFVHLIVSLNNKSSKYYCYYNSENNLEEWKEIIELIDYFKIHDNIDNTKSCDNGACVSNCKYFSDISKLYKRHKRHCCTYFYYGDHFNNCSHYFKCDDKYSPDSMLTRLKCPVNENEKDINEEDEVVGFDQNVILQSLDSLKWFNQSKNICDGIMCDTFSKFAFLAFSFLGVLVTFFVFYKFTPLGIWLNRKGFKKNKARYDYYEESPQQLLENNSKPVQRNMQNGRIRIAYQS</sequence>
<name>A0A0J9T2S6_PLAV1</name>
<accession>A0A0J9T2S6</accession>
<dbReference type="InterPro" id="IPR008780">
    <property type="entry name" value="Plasmodium_Vir"/>
</dbReference>
<proteinExistence type="predicted"/>
<dbReference type="AlphaFoldDB" id="A0A0J9T2S6"/>
<dbReference type="OrthoDB" id="385024at2759"/>
<protein>
    <submittedName>
        <fullName evidence="3">Variable surface protein Vir22/23</fullName>
    </submittedName>
</protein>
<evidence type="ECO:0000313" key="3">
    <source>
        <dbReference type="EMBL" id="KMZ89321.1"/>
    </source>
</evidence>
<feature type="region of interest" description="Disordered" evidence="1">
    <location>
        <begin position="249"/>
        <end position="268"/>
    </location>
</feature>
<dbReference type="Pfam" id="PF05795">
    <property type="entry name" value="Plasmodium_Vir"/>
    <property type="match status" value="3"/>
</dbReference>
<organism evidence="3 4">
    <name type="scientific">Plasmodium vivax (strain Brazil I)</name>
    <dbReference type="NCBI Taxonomy" id="1033975"/>
    <lineage>
        <taxon>Eukaryota</taxon>
        <taxon>Sar</taxon>
        <taxon>Alveolata</taxon>
        <taxon>Apicomplexa</taxon>
        <taxon>Aconoidasida</taxon>
        <taxon>Haemosporida</taxon>
        <taxon>Plasmodiidae</taxon>
        <taxon>Plasmodium</taxon>
        <taxon>Plasmodium (Plasmodium)</taxon>
    </lineage>
</organism>
<feature type="compositionally biased region" description="Basic and acidic residues" evidence="1">
    <location>
        <begin position="254"/>
        <end position="268"/>
    </location>
</feature>
<dbReference type="Proteomes" id="UP000053327">
    <property type="component" value="Unassembled WGS sequence"/>
</dbReference>
<keyword evidence="2" id="KW-1133">Transmembrane helix</keyword>
<reference evidence="3 4" key="1">
    <citation type="submission" date="2011-08" db="EMBL/GenBank/DDBJ databases">
        <title>The Genome Sequence of Plasmodium vivax Brazil I.</title>
        <authorList>
            <consortium name="The Broad Institute Genome Sequencing Platform"/>
            <consortium name="The Broad Institute Genome Sequencing Center for Infectious Disease"/>
            <person name="Neafsey D."/>
            <person name="Carlton J."/>
            <person name="Barnwell J."/>
            <person name="Collins W."/>
            <person name="Escalante A."/>
            <person name="Mullikin J."/>
            <person name="Saul A."/>
            <person name="Guigo R."/>
            <person name="Camara F."/>
            <person name="Young S.K."/>
            <person name="Zeng Q."/>
            <person name="Gargeya S."/>
            <person name="Fitzgerald M."/>
            <person name="Haas B."/>
            <person name="Abouelleil A."/>
            <person name="Alvarado L."/>
            <person name="Arachchi H.M."/>
            <person name="Berlin A."/>
            <person name="Brown A."/>
            <person name="Chapman S.B."/>
            <person name="Chen Z."/>
            <person name="Dunbar C."/>
            <person name="Freedman E."/>
            <person name="Gearin G."/>
            <person name="Gellesch M."/>
            <person name="Goldberg J."/>
            <person name="Griggs A."/>
            <person name="Gujja S."/>
            <person name="Heiman D."/>
            <person name="Howarth C."/>
            <person name="Larson L."/>
            <person name="Lui A."/>
            <person name="MacDonald P.J.P."/>
            <person name="Montmayeur A."/>
            <person name="Murphy C."/>
            <person name="Neiman D."/>
            <person name="Pearson M."/>
            <person name="Priest M."/>
            <person name="Roberts A."/>
            <person name="Saif S."/>
            <person name="Shea T."/>
            <person name="Shenoy N."/>
            <person name="Sisk P."/>
            <person name="Stolte C."/>
            <person name="Sykes S."/>
            <person name="Wortman J."/>
            <person name="Nusbaum C."/>
            <person name="Birren B."/>
        </authorList>
    </citation>
    <scope>NUCLEOTIDE SEQUENCE [LARGE SCALE GENOMIC DNA]</scope>
    <source>
        <strain evidence="3 4">Brazil I</strain>
    </source>
</reference>
<keyword evidence="2" id="KW-0812">Transmembrane</keyword>
<evidence type="ECO:0000256" key="2">
    <source>
        <dbReference type="SAM" id="Phobius"/>
    </source>
</evidence>
<keyword evidence="2" id="KW-0472">Membrane</keyword>
<dbReference type="EMBL" id="KQ234726">
    <property type="protein sequence ID" value="KMZ89321.1"/>
    <property type="molecule type" value="Genomic_DNA"/>
</dbReference>
<evidence type="ECO:0000313" key="4">
    <source>
        <dbReference type="Proteomes" id="UP000053327"/>
    </source>
</evidence>
<evidence type="ECO:0000256" key="1">
    <source>
        <dbReference type="SAM" id="MobiDB-lite"/>
    </source>
</evidence>
<gene>
    <name evidence="3" type="ORF">PVBG_03671</name>
</gene>
<feature type="transmembrane region" description="Helical" evidence="2">
    <location>
        <begin position="536"/>
        <end position="556"/>
    </location>
</feature>